<dbReference type="OrthoDB" id="3365267at2759"/>
<proteinExistence type="predicted"/>
<reference evidence="1" key="1">
    <citation type="submission" date="2020-06" db="EMBL/GenBank/DDBJ databases">
        <authorList>
            <person name="Onetto C."/>
        </authorList>
    </citation>
    <scope>NUCLEOTIDE SEQUENCE</scope>
</reference>
<organism evidence="1 2">
    <name type="scientific">Aureobasidium mustum</name>
    <dbReference type="NCBI Taxonomy" id="2773714"/>
    <lineage>
        <taxon>Eukaryota</taxon>
        <taxon>Fungi</taxon>
        <taxon>Dikarya</taxon>
        <taxon>Ascomycota</taxon>
        <taxon>Pezizomycotina</taxon>
        <taxon>Dothideomycetes</taxon>
        <taxon>Dothideomycetidae</taxon>
        <taxon>Dothideales</taxon>
        <taxon>Saccotheciaceae</taxon>
        <taxon>Aureobasidium</taxon>
    </lineage>
</organism>
<keyword evidence="2" id="KW-1185">Reference proteome</keyword>
<sequence>MSSDSLALFRKSMGDELGSLAEQHYQHEFVPRIPDHCHSLCILTALHSLQASDRTALQSAASRVSTHTTIGSIVGFSLGLFLSYRLRANRTAMFNAFRTAEKPVAVQFAGGRTETLPDLTPMLKPSTFGDIATYTLFGLGGLFVGGETGLLTGSLSAQSAIKKDPEAKRRIETAFRKFRAETLRFEADQLEKGERPLGL</sequence>
<name>A0A9N8PJQ3_9PEZI</name>
<evidence type="ECO:0000313" key="2">
    <source>
        <dbReference type="Proteomes" id="UP000714618"/>
    </source>
</evidence>
<accession>A0A9N8PJQ3</accession>
<dbReference type="Proteomes" id="UP000714618">
    <property type="component" value="Unassembled WGS sequence"/>
</dbReference>
<dbReference type="AlphaFoldDB" id="A0A9N8PJQ3"/>
<comment type="caution">
    <text evidence="1">The sequence shown here is derived from an EMBL/GenBank/DDBJ whole genome shotgun (WGS) entry which is preliminary data.</text>
</comment>
<gene>
    <name evidence="1" type="ORF">AWRI4233_LOCUS7545</name>
</gene>
<dbReference type="EMBL" id="CAIJEO010000009">
    <property type="protein sequence ID" value="CAD0098721.1"/>
    <property type="molecule type" value="Genomic_DNA"/>
</dbReference>
<protein>
    <submittedName>
        <fullName evidence="1">Uncharacterized protein</fullName>
    </submittedName>
</protein>
<evidence type="ECO:0000313" key="1">
    <source>
        <dbReference type="EMBL" id="CAD0098721.1"/>
    </source>
</evidence>